<keyword evidence="8" id="KW-0406">Ion transport</keyword>
<proteinExistence type="predicted"/>
<organism evidence="11 12">
    <name type="scientific">Novacetimonas cocois</name>
    <dbReference type="NCBI Taxonomy" id="1747507"/>
    <lineage>
        <taxon>Bacteria</taxon>
        <taxon>Pseudomonadati</taxon>
        <taxon>Pseudomonadota</taxon>
        <taxon>Alphaproteobacteria</taxon>
        <taxon>Acetobacterales</taxon>
        <taxon>Acetobacteraceae</taxon>
        <taxon>Novacetimonas</taxon>
    </lineage>
</organism>
<dbReference type="InterPro" id="IPR003439">
    <property type="entry name" value="ABC_transporter-like_ATP-bd"/>
</dbReference>
<evidence type="ECO:0000256" key="5">
    <source>
        <dbReference type="ARBA" id="ARBA00022741"/>
    </source>
</evidence>
<dbReference type="PANTHER" id="PTHR42771">
    <property type="entry name" value="IRON(3+)-HYDROXAMATE IMPORT ATP-BINDING PROTEIN FHUC"/>
    <property type="match status" value="1"/>
</dbReference>
<dbReference type="InterPro" id="IPR027417">
    <property type="entry name" value="P-loop_NTPase"/>
</dbReference>
<keyword evidence="2" id="KW-0813">Transport</keyword>
<comment type="subcellular location">
    <subcellularLocation>
        <location evidence="1">Cell membrane</location>
        <topology evidence="1">Peripheral membrane protein</topology>
    </subcellularLocation>
</comment>
<keyword evidence="5" id="KW-0547">Nucleotide-binding</keyword>
<dbReference type="InterPro" id="IPR017871">
    <property type="entry name" value="ABC_transporter-like_CS"/>
</dbReference>
<reference evidence="11 12" key="1">
    <citation type="submission" date="2018-05" db="EMBL/GenBank/DDBJ databases">
        <title>Komagataeibacter cocois sp. nov., for a novel cellulose- producing strain isolated from coconut milk.</title>
        <authorList>
            <person name="Liu L."/>
            <person name="Wang Y."/>
            <person name="Liu S."/>
            <person name="Bi J."/>
            <person name="Chen H."/>
            <person name="Deng J."/>
            <person name="Zhang C."/>
            <person name="Hu Q."/>
            <person name="Li C."/>
        </authorList>
    </citation>
    <scope>NUCLEOTIDE SEQUENCE [LARGE SCALE GENOMIC DNA]</scope>
    <source>
        <strain evidence="11 12">WE7</strain>
    </source>
</reference>
<dbReference type="SMART" id="SM00382">
    <property type="entry name" value="AAA"/>
    <property type="match status" value="1"/>
</dbReference>
<dbReference type="InterPro" id="IPR003593">
    <property type="entry name" value="AAA+_ATPase"/>
</dbReference>
<dbReference type="GO" id="GO:0006826">
    <property type="term" value="P:iron ion transport"/>
    <property type="evidence" value="ECO:0007669"/>
    <property type="project" value="UniProtKB-KW"/>
</dbReference>
<evidence type="ECO:0000313" key="12">
    <source>
        <dbReference type="Proteomes" id="UP000252680"/>
    </source>
</evidence>
<keyword evidence="3" id="KW-1003">Cell membrane</keyword>
<feature type="domain" description="ABC transporter" evidence="10">
    <location>
        <begin position="6"/>
        <end position="241"/>
    </location>
</feature>
<dbReference type="CDD" id="cd03214">
    <property type="entry name" value="ABC_Iron-Siderophores_B12_Hemin"/>
    <property type="match status" value="1"/>
</dbReference>
<dbReference type="SUPFAM" id="SSF52540">
    <property type="entry name" value="P-loop containing nucleoside triphosphate hydrolases"/>
    <property type="match status" value="1"/>
</dbReference>
<dbReference type="PROSITE" id="PS00211">
    <property type="entry name" value="ABC_TRANSPORTER_1"/>
    <property type="match status" value="1"/>
</dbReference>
<name>A0A365YWN7_9PROT</name>
<dbReference type="Gene3D" id="3.40.50.300">
    <property type="entry name" value="P-loop containing nucleotide triphosphate hydrolases"/>
    <property type="match status" value="1"/>
</dbReference>
<evidence type="ECO:0000256" key="8">
    <source>
        <dbReference type="ARBA" id="ARBA00023065"/>
    </source>
</evidence>
<evidence type="ECO:0000256" key="6">
    <source>
        <dbReference type="ARBA" id="ARBA00022840"/>
    </source>
</evidence>
<keyword evidence="7" id="KW-0408">Iron</keyword>
<dbReference type="GO" id="GO:0016887">
    <property type="term" value="F:ATP hydrolysis activity"/>
    <property type="evidence" value="ECO:0007669"/>
    <property type="project" value="InterPro"/>
</dbReference>
<comment type="caution">
    <text evidence="11">The sequence shown here is derived from an EMBL/GenBank/DDBJ whole genome shotgun (WGS) entry which is preliminary data.</text>
</comment>
<gene>
    <name evidence="11" type="ORF">NJLHNGOC_07695</name>
</gene>
<accession>A0A365YWN7</accession>
<dbReference type="EMBL" id="QEXL01000008">
    <property type="protein sequence ID" value="RBM07508.1"/>
    <property type="molecule type" value="Genomic_DNA"/>
</dbReference>
<evidence type="ECO:0000256" key="2">
    <source>
        <dbReference type="ARBA" id="ARBA00022448"/>
    </source>
</evidence>
<keyword evidence="12" id="KW-1185">Reference proteome</keyword>
<evidence type="ECO:0000259" key="10">
    <source>
        <dbReference type="PROSITE" id="PS50893"/>
    </source>
</evidence>
<evidence type="ECO:0000256" key="1">
    <source>
        <dbReference type="ARBA" id="ARBA00004202"/>
    </source>
</evidence>
<dbReference type="Proteomes" id="UP000252680">
    <property type="component" value="Unassembled WGS sequence"/>
</dbReference>
<evidence type="ECO:0000256" key="7">
    <source>
        <dbReference type="ARBA" id="ARBA00023004"/>
    </source>
</evidence>
<dbReference type="RefSeq" id="WP_113595845.1">
    <property type="nucleotide sequence ID" value="NZ_QEXL01000008.1"/>
</dbReference>
<dbReference type="InterPro" id="IPR051535">
    <property type="entry name" value="Siderophore_ABC-ATPase"/>
</dbReference>
<protein>
    <submittedName>
        <fullName evidence="11">Iron ABC transporter ATP-binding protein</fullName>
    </submittedName>
</protein>
<keyword evidence="4" id="KW-0410">Iron transport</keyword>
<dbReference type="OrthoDB" id="9806726at2"/>
<evidence type="ECO:0000256" key="3">
    <source>
        <dbReference type="ARBA" id="ARBA00022475"/>
    </source>
</evidence>
<dbReference type="AlphaFoldDB" id="A0A365YWN7"/>
<dbReference type="GO" id="GO:0005524">
    <property type="term" value="F:ATP binding"/>
    <property type="evidence" value="ECO:0007669"/>
    <property type="project" value="UniProtKB-KW"/>
</dbReference>
<keyword evidence="9" id="KW-0472">Membrane</keyword>
<evidence type="ECO:0000256" key="9">
    <source>
        <dbReference type="ARBA" id="ARBA00023136"/>
    </source>
</evidence>
<dbReference type="PROSITE" id="PS50893">
    <property type="entry name" value="ABC_TRANSPORTER_2"/>
    <property type="match status" value="1"/>
</dbReference>
<evidence type="ECO:0000256" key="4">
    <source>
        <dbReference type="ARBA" id="ARBA00022496"/>
    </source>
</evidence>
<dbReference type="Pfam" id="PF00005">
    <property type="entry name" value="ABC_tran"/>
    <property type="match status" value="1"/>
</dbReference>
<sequence>MTGAGLCARHVSVRYGRRTVLHDLDPAPFVRGRVCALLGPNGSGKSTFLRALAGIVPSPAVITLNGMDLSRMPLAQRTRHCVYLPQTLPAPVHLQVLESLIAARHVSGMGSGADDTVIADTLETLDTFGIGDLAMRYMDELSGGQRQLVGLAQALGRQPEALLLDEPLSALDLHHQFSVMDIVRRTTAARRIVTIIVLHDLNIAVRMTDDAVIMRDGRIIAAGPSRTVISPALLQQTYGIHARVETCSRGEPYVMVDGTID</sequence>
<evidence type="ECO:0000313" key="11">
    <source>
        <dbReference type="EMBL" id="RBM07508.1"/>
    </source>
</evidence>
<dbReference type="GO" id="GO:0005886">
    <property type="term" value="C:plasma membrane"/>
    <property type="evidence" value="ECO:0007669"/>
    <property type="project" value="UniProtKB-SubCell"/>
</dbReference>
<keyword evidence="6 11" id="KW-0067">ATP-binding</keyword>
<dbReference type="PANTHER" id="PTHR42771:SF7">
    <property type="entry name" value="ABC-TYPE COBALAMIN_FE3+-SIDEROPHORES TRANSPORT SYSTEM, ATPASE COMPONENT"/>
    <property type="match status" value="1"/>
</dbReference>